<dbReference type="NCBIfam" id="TIGR00745">
    <property type="entry name" value="apbA_panE"/>
    <property type="match status" value="1"/>
</dbReference>
<dbReference type="GO" id="GO:0008677">
    <property type="term" value="F:2-dehydropantoate 2-reductase activity"/>
    <property type="evidence" value="ECO:0007669"/>
    <property type="project" value="UniProtKB-EC"/>
</dbReference>
<evidence type="ECO:0000256" key="3">
    <source>
        <dbReference type="ARBA" id="ARBA00007870"/>
    </source>
</evidence>
<dbReference type="UniPathway" id="UPA00028">
    <property type="reaction ID" value="UER00004"/>
</dbReference>
<dbReference type="Gene3D" id="3.40.50.720">
    <property type="entry name" value="NAD(P)-binding Rossmann-like Domain"/>
    <property type="match status" value="1"/>
</dbReference>
<feature type="domain" description="Ketopantoate reductase N-terminal" evidence="12">
    <location>
        <begin position="15"/>
        <end position="152"/>
    </location>
</feature>
<dbReference type="Pfam" id="PF08546">
    <property type="entry name" value="ApbA_C"/>
    <property type="match status" value="1"/>
</dbReference>
<dbReference type="PATRIC" id="fig|1398.22.peg.885"/>
<evidence type="ECO:0000256" key="9">
    <source>
        <dbReference type="ARBA" id="ARBA00032024"/>
    </source>
</evidence>
<keyword evidence="8 11" id="KW-0560">Oxidoreductase</keyword>
<evidence type="ECO:0000256" key="10">
    <source>
        <dbReference type="ARBA" id="ARBA00048793"/>
    </source>
</evidence>
<evidence type="ECO:0000256" key="7">
    <source>
        <dbReference type="ARBA" id="ARBA00022857"/>
    </source>
</evidence>
<evidence type="ECO:0000256" key="11">
    <source>
        <dbReference type="RuleBase" id="RU362068"/>
    </source>
</evidence>
<dbReference type="Proteomes" id="UP000070376">
    <property type="component" value="Unassembled WGS sequence"/>
</dbReference>
<organism evidence="14 15">
    <name type="scientific">Heyndrickxia coagulans</name>
    <name type="common">Weizmannia coagulans</name>
    <dbReference type="NCBI Taxonomy" id="1398"/>
    <lineage>
        <taxon>Bacteria</taxon>
        <taxon>Bacillati</taxon>
        <taxon>Bacillota</taxon>
        <taxon>Bacilli</taxon>
        <taxon>Bacillales</taxon>
        <taxon>Bacillaceae</taxon>
        <taxon>Heyndrickxia</taxon>
    </lineage>
</organism>
<keyword evidence="7 11" id="KW-0521">NADP</keyword>
<evidence type="ECO:0000256" key="2">
    <source>
        <dbReference type="ARBA" id="ARBA00004994"/>
    </source>
</evidence>
<comment type="similarity">
    <text evidence="3 11">Belongs to the ketopantoate reductase family.</text>
</comment>
<reference evidence="15" key="1">
    <citation type="submission" date="2016-01" db="EMBL/GenBank/DDBJ databases">
        <authorList>
            <person name="Mitreva M."/>
            <person name="Pepin K.H."/>
            <person name="Mihindukulasuriya K.A."/>
            <person name="Fulton R."/>
            <person name="Fronick C."/>
            <person name="O'Laughlin M."/>
            <person name="Miner T."/>
            <person name="Herter B."/>
            <person name="Rosa B.A."/>
            <person name="Cordes M."/>
            <person name="Tomlinson C."/>
            <person name="Wollam A."/>
            <person name="Palsikar V.B."/>
            <person name="Mardis E.R."/>
            <person name="Wilson R.K."/>
        </authorList>
    </citation>
    <scope>NUCLEOTIDE SEQUENCE [LARGE SCALE GENOMIC DNA]</scope>
    <source>
        <strain evidence="15">GED7749B</strain>
    </source>
</reference>
<comment type="function">
    <text evidence="1 11">Catalyzes the NADPH-dependent reduction of ketopantoate into pantoic acid.</text>
</comment>
<dbReference type="InterPro" id="IPR013332">
    <property type="entry name" value="KPR_N"/>
</dbReference>
<accession>A0A150K5Z8</accession>
<dbReference type="InterPro" id="IPR036291">
    <property type="entry name" value="NAD(P)-bd_dom_sf"/>
</dbReference>
<dbReference type="GO" id="GO:0050661">
    <property type="term" value="F:NADP binding"/>
    <property type="evidence" value="ECO:0007669"/>
    <property type="project" value="TreeGrafter"/>
</dbReference>
<name>A0A150K5Z8_HEYCO</name>
<dbReference type="GO" id="GO:0005737">
    <property type="term" value="C:cytoplasm"/>
    <property type="evidence" value="ECO:0007669"/>
    <property type="project" value="TreeGrafter"/>
</dbReference>
<evidence type="ECO:0000313" key="14">
    <source>
        <dbReference type="EMBL" id="KWZ84211.1"/>
    </source>
</evidence>
<feature type="domain" description="Ketopantoate reductase C-terminal" evidence="13">
    <location>
        <begin position="187"/>
        <end position="309"/>
    </location>
</feature>
<comment type="catalytic activity">
    <reaction evidence="10 11">
        <text>(R)-pantoate + NADP(+) = 2-dehydropantoate + NADPH + H(+)</text>
        <dbReference type="Rhea" id="RHEA:16233"/>
        <dbReference type="ChEBI" id="CHEBI:11561"/>
        <dbReference type="ChEBI" id="CHEBI:15378"/>
        <dbReference type="ChEBI" id="CHEBI:15980"/>
        <dbReference type="ChEBI" id="CHEBI:57783"/>
        <dbReference type="ChEBI" id="CHEBI:58349"/>
        <dbReference type="EC" id="1.1.1.169"/>
    </reaction>
</comment>
<dbReference type="InterPro" id="IPR013328">
    <property type="entry name" value="6PGD_dom2"/>
</dbReference>
<comment type="caution">
    <text evidence="14">The sequence shown here is derived from an EMBL/GenBank/DDBJ whole genome shotgun (WGS) entry which is preliminary data.</text>
</comment>
<dbReference type="SUPFAM" id="SSF51735">
    <property type="entry name" value="NAD(P)-binding Rossmann-fold domains"/>
    <property type="match status" value="1"/>
</dbReference>
<evidence type="ECO:0000256" key="6">
    <source>
        <dbReference type="ARBA" id="ARBA00022655"/>
    </source>
</evidence>
<dbReference type="AlphaFoldDB" id="A0A150K5Z8"/>
<keyword evidence="6 11" id="KW-0566">Pantothenate biosynthesis</keyword>
<dbReference type="PANTHER" id="PTHR43765:SF2">
    <property type="entry name" value="2-DEHYDROPANTOATE 2-REDUCTASE"/>
    <property type="match status" value="1"/>
</dbReference>
<dbReference type="EMBL" id="LRPN01000031">
    <property type="protein sequence ID" value="KWZ84211.1"/>
    <property type="molecule type" value="Genomic_DNA"/>
</dbReference>
<dbReference type="SUPFAM" id="SSF48179">
    <property type="entry name" value="6-phosphogluconate dehydrogenase C-terminal domain-like"/>
    <property type="match status" value="1"/>
</dbReference>
<evidence type="ECO:0000313" key="15">
    <source>
        <dbReference type="Proteomes" id="UP000070376"/>
    </source>
</evidence>
<evidence type="ECO:0000256" key="5">
    <source>
        <dbReference type="ARBA" id="ARBA00019465"/>
    </source>
</evidence>
<dbReference type="InterPro" id="IPR008927">
    <property type="entry name" value="6-PGluconate_DH-like_C_sf"/>
</dbReference>
<dbReference type="EC" id="1.1.1.169" evidence="4 11"/>
<sequence length="317" mass="35406">MKKGGGGMAEIKTVSIIGLGALGILFGHHLSKKMPAKNLRIIADQQRIERYEREGVYCNGEKCHFHYVTPEETVEPADLVLFTVKFNGLDEAVEAVKQHVGPDTVILSALNGISSEEIIGRTYGMDKMLYCVAQGMDAVKTGNQLTYAHMGMLCFGEKEPGLFSDKMKKVARFFEQTDLPYEADTQMMKRLWGKFMLNVGVNQTVAVYKSNYGEIQKDGPAREMMIAAMREVEALSEKEGFPLTEEDLRYWLKVVGNLSPAGKPSMAQDVEAKRYSEVGLFSGTVIKLGKKYGVQVPVNEELNRRIREIESTYTAVH</sequence>
<evidence type="ECO:0000259" key="13">
    <source>
        <dbReference type="Pfam" id="PF08546"/>
    </source>
</evidence>
<dbReference type="InterPro" id="IPR003710">
    <property type="entry name" value="ApbA"/>
</dbReference>
<evidence type="ECO:0000256" key="8">
    <source>
        <dbReference type="ARBA" id="ARBA00023002"/>
    </source>
</evidence>
<protein>
    <recommendedName>
        <fullName evidence="5 11">2-dehydropantoate 2-reductase</fullName>
        <ecNumber evidence="4 11">1.1.1.169</ecNumber>
    </recommendedName>
    <alternativeName>
        <fullName evidence="9 11">Ketopantoate reductase</fullName>
    </alternativeName>
</protein>
<dbReference type="InterPro" id="IPR013752">
    <property type="entry name" value="KPA_reductase"/>
</dbReference>
<evidence type="ECO:0000256" key="4">
    <source>
        <dbReference type="ARBA" id="ARBA00013014"/>
    </source>
</evidence>
<evidence type="ECO:0000259" key="12">
    <source>
        <dbReference type="Pfam" id="PF02558"/>
    </source>
</evidence>
<proteinExistence type="inferred from homology"/>
<dbReference type="Pfam" id="PF02558">
    <property type="entry name" value="ApbA"/>
    <property type="match status" value="1"/>
</dbReference>
<dbReference type="InterPro" id="IPR050838">
    <property type="entry name" value="Ketopantoate_reductase"/>
</dbReference>
<evidence type="ECO:0000256" key="1">
    <source>
        <dbReference type="ARBA" id="ARBA00002919"/>
    </source>
</evidence>
<dbReference type="GO" id="GO:0015940">
    <property type="term" value="P:pantothenate biosynthetic process"/>
    <property type="evidence" value="ECO:0007669"/>
    <property type="project" value="UniProtKB-UniPathway"/>
</dbReference>
<dbReference type="PANTHER" id="PTHR43765">
    <property type="entry name" value="2-DEHYDROPANTOATE 2-REDUCTASE-RELATED"/>
    <property type="match status" value="1"/>
</dbReference>
<dbReference type="Gene3D" id="1.10.1040.10">
    <property type="entry name" value="N-(1-d-carboxylethyl)-l-norvaline Dehydrogenase, domain 2"/>
    <property type="match status" value="1"/>
</dbReference>
<comment type="pathway">
    <text evidence="2 11">Cofactor biosynthesis; (R)-pantothenate biosynthesis; (R)-pantoate from 3-methyl-2-oxobutanoate: step 2/2.</text>
</comment>
<gene>
    <name evidence="14" type="ORF">HMPREF3213_00879</name>
</gene>